<name>A0ABD1P188_9LAMI</name>
<reference evidence="2" key="1">
    <citation type="submission" date="2024-07" db="EMBL/GenBank/DDBJ databases">
        <title>Two chromosome-level genome assemblies of Korean endemic species Abeliophyllum distichum and Forsythia ovata (Oleaceae).</title>
        <authorList>
            <person name="Jang H."/>
        </authorList>
    </citation>
    <scope>NUCLEOTIDE SEQUENCE [LARGE SCALE GENOMIC DNA]</scope>
</reference>
<protein>
    <submittedName>
        <fullName evidence="1">Uncharacterized protein</fullName>
    </submittedName>
</protein>
<dbReference type="Proteomes" id="UP001604277">
    <property type="component" value="Unassembled WGS sequence"/>
</dbReference>
<dbReference type="AlphaFoldDB" id="A0ABD1P188"/>
<gene>
    <name evidence="1" type="ORF">Fot_56158</name>
</gene>
<evidence type="ECO:0000313" key="1">
    <source>
        <dbReference type="EMBL" id="KAL2457639.1"/>
    </source>
</evidence>
<organism evidence="1 2">
    <name type="scientific">Forsythia ovata</name>
    <dbReference type="NCBI Taxonomy" id="205694"/>
    <lineage>
        <taxon>Eukaryota</taxon>
        <taxon>Viridiplantae</taxon>
        <taxon>Streptophyta</taxon>
        <taxon>Embryophyta</taxon>
        <taxon>Tracheophyta</taxon>
        <taxon>Spermatophyta</taxon>
        <taxon>Magnoliopsida</taxon>
        <taxon>eudicotyledons</taxon>
        <taxon>Gunneridae</taxon>
        <taxon>Pentapetalae</taxon>
        <taxon>asterids</taxon>
        <taxon>lamiids</taxon>
        <taxon>Lamiales</taxon>
        <taxon>Oleaceae</taxon>
        <taxon>Forsythieae</taxon>
        <taxon>Forsythia</taxon>
    </lineage>
</organism>
<dbReference type="EMBL" id="JBFOLJ010000038">
    <property type="protein sequence ID" value="KAL2457639.1"/>
    <property type="molecule type" value="Genomic_DNA"/>
</dbReference>
<sequence>MTVQNSSEQQSPTEILKGKTILKILLEDTQWGKNASLLQEIVKKKRTMIFAASKFRKSRKYPAGGYGFQEFHVSNDFCSLQVQSITKKESFGAEPNSNMMDSDLNKI</sequence>
<keyword evidence="2" id="KW-1185">Reference proteome</keyword>
<evidence type="ECO:0000313" key="2">
    <source>
        <dbReference type="Proteomes" id="UP001604277"/>
    </source>
</evidence>
<proteinExistence type="predicted"/>
<accession>A0ABD1P188</accession>
<comment type="caution">
    <text evidence="1">The sequence shown here is derived from an EMBL/GenBank/DDBJ whole genome shotgun (WGS) entry which is preliminary data.</text>
</comment>